<feature type="domain" description="Transposase (putative) gypsy type" evidence="3">
    <location>
        <begin position="104"/>
        <end position="162"/>
    </location>
</feature>
<dbReference type="Proteomes" id="UP001054252">
    <property type="component" value="Unassembled WGS sequence"/>
</dbReference>
<accession>A0AAV5MH31</accession>
<feature type="region of interest" description="Disordered" evidence="2">
    <location>
        <begin position="623"/>
        <end position="658"/>
    </location>
</feature>
<dbReference type="InterPro" id="IPR007321">
    <property type="entry name" value="Transposase_28"/>
</dbReference>
<reference evidence="4 5" key="1">
    <citation type="journal article" date="2021" name="Commun. Biol.">
        <title>The genome of Shorea leprosula (Dipterocarpaceae) highlights the ecological relevance of drought in aseasonal tropical rainforests.</title>
        <authorList>
            <person name="Ng K.K.S."/>
            <person name="Kobayashi M.J."/>
            <person name="Fawcett J.A."/>
            <person name="Hatakeyama M."/>
            <person name="Paape T."/>
            <person name="Ng C.H."/>
            <person name="Ang C.C."/>
            <person name="Tnah L.H."/>
            <person name="Lee C.T."/>
            <person name="Nishiyama T."/>
            <person name="Sese J."/>
            <person name="O'Brien M.J."/>
            <person name="Copetti D."/>
            <person name="Mohd Noor M.I."/>
            <person name="Ong R.C."/>
            <person name="Putra M."/>
            <person name="Sireger I.Z."/>
            <person name="Indrioko S."/>
            <person name="Kosugi Y."/>
            <person name="Izuno A."/>
            <person name="Isagi Y."/>
            <person name="Lee S.L."/>
            <person name="Shimizu K.K."/>
        </authorList>
    </citation>
    <scope>NUCLEOTIDE SEQUENCE [LARGE SCALE GENOMIC DNA]</scope>
    <source>
        <strain evidence="4">214</strain>
    </source>
</reference>
<organism evidence="4 5">
    <name type="scientific">Rubroshorea leprosula</name>
    <dbReference type="NCBI Taxonomy" id="152421"/>
    <lineage>
        <taxon>Eukaryota</taxon>
        <taxon>Viridiplantae</taxon>
        <taxon>Streptophyta</taxon>
        <taxon>Embryophyta</taxon>
        <taxon>Tracheophyta</taxon>
        <taxon>Spermatophyta</taxon>
        <taxon>Magnoliopsida</taxon>
        <taxon>eudicotyledons</taxon>
        <taxon>Gunneridae</taxon>
        <taxon>Pentapetalae</taxon>
        <taxon>rosids</taxon>
        <taxon>malvids</taxon>
        <taxon>Malvales</taxon>
        <taxon>Dipterocarpaceae</taxon>
        <taxon>Rubroshorea</taxon>
    </lineage>
</organism>
<sequence length="658" mass="73613">MEGTNNTQMTDMEADVPVFKGWENKTISGTLDNMHKVPQTLPVEFRFRSILHHKIADGAATIKGYKKLEEMVKQHQIPKTILLRTRTKNERACSVSRTRCVPIYVDHFDAGLCFPLPGLIFDILAEYELVLTQLTPNSIKFIIGFMLLCAKLEIPAKAIVFRNKVARWKKQFIFIRDMRTERMNNELAARISKWHAEGLVDLDALVTPEQLVMFGFVDVANLYTEGEMSSVLERQRERAQHSRGRQGEGSSHRSTRFDKQPPAASPRSLSQRERDSQRRARDDSNVEDDVPLIRRRTSSMAQPVLLAATRSSNVPFSSACDVAKALPTSTSASSPRIAYPEGFNYTRTDYQAATVQAMLSFVPPVDPQRAKGYIQQNGGHATMLKLMDMKPSRVDELANKVNELKEKLERARAEKESGILAAKDEVDRVEEHAMKAKVERNTALDELNSLRHWIAAVNESLAHAEESLNSVKKSYQHSISIARAQGTKWLVGSDMFQDVMAIASMNTTRQIYDKIDGKVLQHRPDFHIGELAFFEGKEIDEQGKSLALSADTTVRLRWELNEDGVPVWPPSVLKDGEDANGLPSYDAWVAGVPVWPPSVLEDGEDAKGLPSYDAWVARVPELQAEPTTTPSNSQLAVTSIRSSPARADASAPVHLTKD</sequence>
<dbReference type="AlphaFoldDB" id="A0AAV5MH31"/>
<gene>
    <name evidence="4" type="ORF">SLEP1_g55867</name>
</gene>
<name>A0AAV5MH31_9ROSI</name>
<evidence type="ECO:0000256" key="2">
    <source>
        <dbReference type="SAM" id="MobiDB-lite"/>
    </source>
</evidence>
<keyword evidence="5" id="KW-1185">Reference proteome</keyword>
<dbReference type="Pfam" id="PF04195">
    <property type="entry name" value="Transposase_28"/>
    <property type="match status" value="1"/>
</dbReference>
<feature type="compositionally biased region" description="Low complexity" evidence="2">
    <location>
        <begin position="639"/>
        <end position="652"/>
    </location>
</feature>
<dbReference type="EMBL" id="BPVZ01000284">
    <property type="protein sequence ID" value="GKV49100.1"/>
    <property type="molecule type" value="Genomic_DNA"/>
</dbReference>
<feature type="coiled-coil region" evidence="1">
    <location>
        <begin position="394"/>
        <end position="439"/>
    </location>
</feature>
<evidence type="ECO:0000313" key="4">
    <source>
        <dbReference type="EMBL" id="GKV49100.1"/>
    </source>
</evidence>
<feature type="region of interest" description="Disordered" evidence="2">
    <location>
        <begin position="231"/>
        <end position="294"/>
    </location>
</feature>
<comment type="caution">
    <text evidence="4">The sequence shown here is derived from an EMBL/GenBank/DDBJ whole genome shotgun (WGS) entry which is preliminary data.</text>
</comment>
<evidence type="ECO:0000313" key="5">
    <source>
        <dbReference type="Proteomes" id="UP001054252"/>
    </source>
</evidence>
<proteinExistence type="predicted"/>
<protein>
    <recommendedName>
        <fullName evidence="3">Transposase (putative) gypsy type domain-containing protein</fullName>
    </recommendedName>
</protein>
<evidence type="ECO:0000256" key="1">
    <source>
        <dbReference type="SAM" id="Coils"/>
    </source>
</evidence>
<keyword evidence="1" id="KW-0175">Coiled coil</keyword>
<feature type="compositionally biased region" description="Polar residues" evidence="2">
    <location>
        <begin position="625"/>
        <end position="637"/>
    </location>
</feature>
<evidence type="ECO:0000259" key="3">
    <source>
        <dbReference type="Pfam" id="PF04195"/>
    </source>
</evidence>
<dbReference type="Gene3D" id="1.20.5.1700">
    <property type="match status" value="1"/>
</dbReference>
<feature type="compositionally biased region" description="Basic and acidic residues" evidence="2">
    <location>
        <begin position="270"/>
        <end position="284"/>
    </location>
</feature>